<dbReference type="Pfam" id="PF13372">
    <property type="entry name" value="Alginate_exp"/>
    <property type="match status" value="1"/>
</dbReference>
<dbReference type="STRING" id="1123269.NX02_18165"/>
<feature type="domain" description="Alginate export" evidence="2">
    <location>
        <begin position="67"/>
        <end position="445"/>
    </location>
</feature>
<dbReference type="KEGG" id="ssan:NX02_18165"/>
<name>W0AFI4_9SPHN</name>
<keyword evidence="1" id="KW-0732">Signal</keyword>
<evidence type="ECO:0000313" key="3">
    <source>
        <dbReference type="EMBL" id="AHE55302.1"/>
    </source>
</evidence>
<protein>
    <recommendedName>
        <fullName evidence="2">Alginate export domain-containing protein</fullName>
    </recommendedName>
</protein>
<dbReference type="EMBL" id="CP006644">
    <property type="protein sequence ID" value="AHE55302.1"/>
    <property type="molecule type" value="Genomic_DNA"/>
</dbReference>
<keyword evidence="4" id="KW-1185">Reference proteome</keyword>
<evidence type="ECO:0000259" key="2">
    <source>
        <dbReference type="Pfam" id="PF13372"/>
    </source>
</evidence>
<gene>
    <name evidence="3" type="ORF">NX02_18165</name>
</gene>
<dbReference type="Proteomes" id="UP000018851">
    <property type="component" value="Chromosome"/>
</dbReference>
<accession>W0AFI4</accession>
<dbReference type="HOGENOM" id="CLU_040635_0_0_5"/>
<reference evidence="3 4" key="1">
    <citation type="submission" date="2013-07" db="EMBL/GenBank/DDBJ databases">
        <title>Completed genome of Sphingomonas sanxanigenens NX02.</title>
        <authorList>
            <person name="Ma T."/>
            <person name="Huang H."/>
            <person name="Wu M."/>
            <person name="Li X."/>
            <person name="Li G."/>
        </authorList>
    </citation>
    <scope>NUCLEOTIDE SEQUENCE [LARGE SCALE GENOMIC DNA]</scope>
    <source>
        <strain evidence="3 4">NX02</strain>
    </source>
</reference>
<dbReference type="Gene3D" id="2.40.160.100">
    <property type="match status" value="1"/>
</dbReference>
<feature type="signal peptide" evidence="1">
    <location>
        <begin position="1"/>
        <end position="30"/>
    </location>
</feature>
<dbReference type="PATRIC" id="fig|1123269.5.peg.3554"/>
<dbReference type="OrthoDB" id="7439590at2"/>
<evidence type="ECO:0000313" key="4">
    <source>
        <dbReference type="Proteomes" id="UP000018851"/>
    </source>
</evidence>
<evidence type="ECO:0000256" key="1">
    <source>
        <dbReference type="SAM" id="SignalP"/>
    </source>
</evidence>
<organism evidence="3 4">
    <name type="scientific">Sphingomonas sanxanigenens DSM 19645 = NX02</name>
    <dbReference type="NCBI Taxonomy" id="1123269"/>
    <lineage>
        <taxon>Bacteria</taxon>
        <taxon>Pseudomonadati</taxon>
        <taxon>Pseudomonadota</taxon>
        <taxon>Alphaproteobacteria</taxon>
        <taxon>Sphingomonadales</taxon>
        <taxon>Sphingomonadaceae</taxon>
        <taxon>Sphingomonas</taxon>
    </lineage>
</organism>
<sequence>MYIIHHGIGNSYIMKPAVIRFWLCATGAGAALWNAPAAAQEEGVSLSGAVRLRYEAIAGQPRAGFDSKDALVNLRTNILATWRADQVRVGVELYDSRVWGDDPGTPVSTGEVNAMEPVQAYVGADFDGALGPGSRLALTAGRMMLNLGSRRLIAADDYRNTTSGYTGLRADAALGGGWAATLIYMLPQQRRPDDDAGIRRAAVRLDRESFETVLWGGQVAKARAIGPAMVELTYFHLGERDAPGRPTRDRSLDTMGGRIAVEPHAGAFDCEVELIYQTGHASIGLAAGAPRQSVGASFVHADLGYSFPGAWKPRLSIEFDRASGDRRGGRYGRFDTLYGMRRADFAPSGLYAAIGRTNIVTPGVRLEATPGARLDAFAVYRAMWPAADEDGFSTTGVRDATGRSGTFAGHQIEARLRYWIMRQRLRFEFDGLLLAKGRFLRDAPNAPPGRWTRYGSFNLTASF</sequence>
<dbReference type="eggNOG" id="COG3637">
    <property type="taxonomic scope" value="Bacteria"/>
</dbReference>
<dbReference type="AlphaFoldDB" id="W0AFI4"/>
<feature type="chain" id="PRO_5004785348" description="Alginate export domain-containing protein" evidence="1">
    <location>
        <begin position="31"/>
        <end position="463"/>
    </location>
</feature>
<proteinExistence type="predicted"/>
<dbReference type="InterPro" id="IPR053728">
    <property type="entry name" value="Alginate_Permeability_Chnl"/>
</dbReference>
<dbReference type="InterPro" id="IPR025388">
    <property type="entry name" value="Alginate_export_dom"/>
</dbReference>